<protein>
    <submittedName>
        <fullName evidence="1">Uncharacterized protein</fullName>
    </submittedName>
</protein>
<gene>
    <name evidence="1" type="ORF">RSOLAG1IB_11984</name>
</gene>
<sequence length="109" mass="12023">MSMADRDGHVAQELALGVGSLPHGNSSRTSTNELVDYCQFRALYVETQAESGKQAEGLLLSVVWGTSQAWDMNMLLCDLLFWRTITVSLADYVSICSVKISTRRAHALK</sequence>
<accession>A0A0B7FFB6</accession>
<name>A0A0B7FFB6_THACB</name>
<keyword evidence="2" id="KW-1185">Reference proteome</keyword>
<evidence type="ECO:0000313" key="1">
    <source>
        <dbReference type="EMBL" id="CEL56716.1"/>
    </source>
</evidence>
<dbReference type="Proteomes" id="UP000059188">
    <property type="component" value="Unassembled WGS sequence"/>
</dbReference>
<dbReference type="AlphaFoldDB" id="A0A0B7FFB6"/>
<reference evidence="1 2" key="1">
    <citation type="submission" date="2014-11" db="EMBL/GenBank/DDBJ databases">
        <authorList>
            <person name="Wibberg Daniel"/>
        </authorList>
    </citation>
    <scope>NUCLEOTIDE SEQUENCE [LARGE SCALE GENOMIC DNA]</scope>
    <source>
        <strain evidence="1">Rhizoctonia solani AG1-IB 7/3/14</strain>
    </source>
</reference>
<organism evidence="1 2">
    <name type="scientific">Thanatephorus cucumeris (strain AG1-IB / isolate 7/3/14)</name>
    <name type="common">Lettuce bottom rot fungus</name>
    <name type="synonym">Rhizoctonia solani</name>
    <dbReference type="NCBI Taxonomy" id="1108050"/>
    <lineage>
        <taxon>Eukaryota</taxon>
        <taxon>Fungi</taxon>
        <taxon>Dikarya</taxon>
        <taxon>Basidiomycota</taxon>
        <taxon>Agaricomycotina</taxon>
        <taxon>Agaricomycetes</taxon>
        <taxon>Cantharellales</taxon>
        <taxon>Ceratobasidiaceae</taxon>
        <taxon>Rhizoctonia</taxon>
        <taxon>Rhizoctonia solani AG-1</taxon>
    </lineage>
</organism>
<evidence type="ECO:0000313" key="2">
    <source>
        <dbReference type="Proteomes" id="UP000059188"/>
    </source>
</evidence>
<dbReference type="EMBL" id="LN679339">
    <property type="protein sequence ID" value="CEL56716.1"/>
    <property type="molecule type" value="Genomic_DNA"/>
</dbReference>
<proteinExistence type="predicted"/>